<sequence>MFCDSGWAKMSSLQGKIRGAYIALVMSTVVLAIIAFSDLLFLQRQVTEGEIVTALNDAILEMRREEKNLFLYAGERALADTDRQALRAQQILQREGAALRESIGQDEQAQMRQALQVYREHLRQWQSVAAERRDALHQDLRRLGRQLYLVVESASTRERHLLTAVIQESQWFLFIFLVLIGLSIFIVGRKLRRAVVNPLRQLESGLALIAEGRFDRLDTPSGDREFIAFTEAFNRMLKELEVRRRRLLQSEKLASLGVLSAGIAHELNNPLSNISSSCQLLMEELEEAEPAQLQGWLRQIDSETERGRKIVRSMLDFGDQRLFRKQRLKLLDLIEETRIIIDNMLRQHCAHLSVNVPAELTLEADKQRLQQLFINLIQNALHATGEGARLRISAVLCERGVAMIPVGAEVAGNLKCITNEQGRFVEILVADDGPGIPAEHLGRVLDPFFTTGEPGQGVGLGLFIVQEIVREHDGCLAITSREGEGTQVILLLPGEVSADE</sequence>
<dbReference type="SMART" id="SM00388">
    <property type="entry name" value="HisKA"/>
    <property type="match status" value="1"/>
</dbReference>
<keyword evidence="8" id="KW-0067">ATP-binding</keyword>
<dbReference type="Gene3D" id="6.10.340.10">
    <property type="match status" value="1"/>
</dbReference>
<accession>G2FBA1</accession>
<dbReference type="GO" id="GO:0000155">
    <property type="term" value="F:phosphorelay sensor kinase activity"/>
    <property type="evidence" value="ECO:0007669"/>
    <property type="project" value="InterPro"/>
</dbReference>
<dbReference type="SUPFAM" id="SSF55874">
    <property type="entry name" value="ATPase domain of HSP90 chaperone/DNA topoisomerase II/histidine kinase"/>
    <property type="match status" value="1"/>
</dbReference>
<keyword evidence="4" id="KW-0597">Phosphoprotein</keyword>
<dbReference type="PATRIC" id="fig|1049564.3.peg.182"/>
<protein>
    <recommendedName>
        <fullName evidence="3">histidine kinase</fullName>
        <ecNumber evidence="3">2.7.13.3</ecNumber>
    </recommendedName>
</protein>
<evidence type="ECO:0000256" key="7">
    <source>
        <dbReference type="ARBA" id="ARBA00022777"/>
    </source>
</evidence>
<dbReference type="PANTHER" id="PTHR43065">
    <property type="entry name" value="SENSOR HISTIDINE KINASE"/>
    <property type="match status" value="1"/>
</dbReference>
<keyword evidence="14" id="KW-1185">Reference proteome</keyword>
<keyword evidence="5" id="KW-0808">Transferase</keyword>
<dbReference type="GO" id="GO:0005524">
    <property type="term" value="F:ATP binding"/>
    <property type="evidence" value="ECO:0007669"/>
    <property type="project" value="UniProtKB-KW"/>
</dbReference>
<dbReference type="PRINTS" id="PR00344">
    <property type="entry name" value="BCTRLSENSOR"/>
</dbReference>
<comment type="caution">
    <text evidence="13">The sequence shown here is derived from an EMBL/GenBank/DDBJ whole genome shotgun (WGS) entry which is preliminary data.</text>
</comment>
<dbReference type="InterPro" id="IPR003661">
    <property type="entry name" value="HisK_dim/P_dom"/>
</dbReference>
<gene>
    <name evidence="13" type="ORF">TevJSym_aa01830</name>
</gene>
<evidence type="ECO:0000313" key="13">
    <source>
        <dbReference type="EMBL" id="EGW56039.1"/>
    </source>
</evidence>
<dbReference type="Gene3D" id="1.10.287.130">
    <property type="match status" value="1"/>
</dbReference>
<evidence type="ECO:0000256" key="9">
    <source>
        <dbReference type="ARBA" id="ARBA00023012"/>
    </source>
</evidence>
<dbReference type="PANTHER" id="PTHR43065:SF46">
    <property type="entry name" value="C4-DICARBOXYLATE TRANSPORT SENSOR PROTEIN DCTB"/>
    <property type="match status" value="1"/>
</dbReference>
<evidence type="ECO:0000256" key="6">
    <source>
        <dbReference type="ARBA" id="ARBA00022741"/>
    </source>
</evidence>
<dbReference type="EMBL" id="AFZB01000001">
    <property type="protein sequence ID" value="EGW56039.1"/>
    <property type="molecule type" value="Genomic_DNA"/>
</dbReference>
<proteinExistence type="predicted"/>
<dbReference type="CDD" id="cd06225">
    <property type="entry name" value="HAMP"/>
    <property type="match status" value="1"/>
</dbReference>
<evidence type="ECO:0000256" key="4">
    <source>
        <dbReference type="ARBA" id="ARBA00022553"/>
    </source>
</evidence>
<evidence type="ECO:0000256" key="2">
    <source>
        <dbReference type="ARBA" id="ARBA00004370"/>
    </source>
</evidence>
<dbReference type="eggNOG" id="COG4191">
    <property type="taxonomic scope" value="Bacteria"/>
</dbReference>
<dbReference type="AlphaFoldDB" id="G2FBA1"/>
<feature type="domain" description="HAMP" evidence="12">
    <location>
        <begin position="193"/>
        <end position="245"/>
    </location>
</feature>
<dbReference type="Proteomes" id="UP000005167">
    <property type="component" value="Unassembled WGS sequence"/>
</dbReference>
<evidence type="ECO:0000256" key="3">
    <source>
        <dbReference type="ARBA" id="ARBA00012438"/>
    </source>
</evidence>
<dbReference type="InterPro" id="IPR005467">
    <property type="entry name" value="His_kinase_dom"/>
</dbReference>
<dbReference type="CDD" id="cd00075">
    <property type="entry name" value="HATPase"/>
    <property type="match status" value="1"/>
</dbReference>
<dbReference type="GO" id="GO:0016020">
    <property type="term" value="C:membrane"/>
    <property type="evidence" value="ECO:0007669"/>
    <property type="project" value="UniProtKB-SubCell"/>
</dbReference>
<dbReference type="InterPro" id="IPR003660">
    <property type="entry name" value="HAMP_dom"/>
</dbReference>
<dbReference type="Gene3D" id="3.30.565.10">
    <property type="entry name" value="Histidine kinase-like ATPase, C-terminal domain"/>
    <property type="match status" value="1"/>
</dbReference>
<dbReference type="PROSITE" id="PS50109">
    <property type="entry name" value="HIS_KIN"/>
    <property type="match status" value="1"/>
</dbReference>
<dbReference type="EC" id="2.7.13.3" evidence="3"/>
<keyword evidence="10" id="KW-0812">Transmembrane</keyword>
<feature type="transmembrane region" description="Helical" evidence="10">
    <location>
        <begin position="21"/>
        <end position="42"/>
    </location>
</feature>
<dbReference type="InterPro" id="IPR004358">
    <property type="entry name" value="Sig_transdc_His_kin-like_C"/>
</dbReference>
<dbReference type="SMART" id="SM00304">
    <property type="entry name" value="HAMP"/>
    <property type="match status" value="1"/>
</dbReference>
<name>G2FBA1_9GAMM</name>
<reference evidence="13 14" key="1">
    <citation type="journal article" date="2011" name="ISME J.">
        <title>The endosymbionts of the deep-sea tubeworms Riftia pachyptila and Tevnia jerichonana share an identical physiology as revealed by proteogenomic analyses.</title>
        <authorList>
            <person name="Gardebrecht A."/>
            <person name="Markert S."/>
            <person name="Felbeck H."/>
            <person name="Thuermer A."/>
            <person name="Albrecht D."/>
            <person name="Wollherr A."/>
            <person name="Kabisch J."/>
            <person name="Lehmann R."/>
            <person name="Daniel R."/>
            <person name="Liesegang H."/>
            <person name="Hecker M."/>
            <person name="Sievert S.M."/>
            <person name="Schweder T."/>
        </authorList>
    </citation>
    <scope>NUCLEOTIDE SEQUENCE [LARGE SCALE GENOMIC DNA]</scope>
</reference>
<comment type="catalytic activity">
    <reaction evidence="1">
        <text>ATP + protein L-histidine = ADP + protein N-phospho-L-histidine.</text>
        <dbReference type="EC" id="2.7.13.3"/>
    </reaction>
</comment>
<dbReference type="CDD" id="cd00082">
    <property type="entry name" value="HisKA"/>
    <property type="match status" value="1"/>
</dbReference>
<comment type="subcellular location">
    <subcellularLocation>
        <location evidence="2">Membrane</location>
    </subcellularLocation>
</comment>
<keyword evidence="9" id="KW-0902">Two-component regulatory system</keyword>
<keyword evidence="7 13" id="KW-0418">Kinase</keyword>
<evidence type="ECO:0000256" key="8">
    <source>
        <dbReference type="ARBA" id="ARBA00022840"/>
    </source>
</evidence>
<evidence type="ECO:0000259" key="12">
    <source>
        <dbReference type="PROSITE" id="PS50885"/>
    </source>
</evidence>
<feature type="domain" description="Histidine kinase" evidence="11">
    <location>
        <begin position="262"/>
        <end position="496"/>
    </location>
</feature>
<dbReference type="SMART" id="SM00387">
    <property type="entry name" value="HATPase_c"/>
    <property type="match status" value="1"/>
</dbReference>
<dbReference type="InterPro" id="IPR036097">
    <property type="entry name" value="HisK_dim/P_sf"/>
</dbReference>
<feature type="transmembrane region" description="Helical" evidence="10">
    <location>
        <begin position="171"/>
        <end position="188"/>
    </location>
</feature>
<dbReference type="InterPro" id="IPR003594">
    <property type="entry name" value="HATPase_dom"/>
</dbReference>
<dbReference type="Pfam" id="PF00512">
    <property type="entry name" value="HisKA"/>
    <property type="match status" value="1"/>
</dbReference>
<evidence type="ECO:0000256" key="10">
    <source>
        <dbReference type="SAM" id="Phobius"/>
    </source>
</evidence>
<keyword evidence="10" id="KW-0472">Membrane</keyword>
<dbReference type="Pfam" id="PF02518">
    <property type="entry name" value="HATPase_c"/>
    <property type="match status" value="1"/>
</dbReference>
<organism evidence="13 14">
    <name type="scientific">endosymbiont of Tevnia jerichonana</name>
    <name type="common">vent Tica</name>
    <dbReference type="NCBI Taxonomy" id="1049564"/>
    <lineage>
        <taxon>Bacteria</taxon>
        <taxon>Pseudomonadati</taxon>
        <taxon>Pseudomonadota</taxon>
        <taxon>Gammaproteobacteria</taxon>
        <taxon>sulfur-oxidizing symbionts</taxon>
    </lineage>
</organism>
<evidence type="ECO:0000256" key="1">
    <source>
        <dbReference type="ARBA" id="ARBA00000085"/>
    </source>
</evidence>
<evidence type="ECO:0000256" key="5">
    <source>
        <dbReference type="ARBA" id="ARBA00022679"/>
    </source>
</evidence>
<keyword evidence="6" id="KW-0547">Nucleotide-binding</keyword>
<dbReference type="SUPFAM" id="SSF47384">
    <property type="entry name" value="Homodimeric domain of signal transducing histidine kinase"/>
    <property type="match status" value="1"/>
</dbReference>
<dbReference type="PROSITE" id="PS50885">
    <property type="entry name" value="HAMP"/>
    <property type="match status" value="1"/>
</dbReference>
<evidence type="ECO:0000313" key="14">
    <source>
        <dbReference type="Proteomes" id="UP000005167"/>
    </source>
</evidence>
<evidence type="ECO:0000259" key="11">
    <source>
        <dbReference type="PROSITE" id="PS50109"/>
    </source>
</evidence>
<dbReference type="InterPro" id="IPR036890">
    <property type="entry name" value="HATPase_C_sf"/>
</dbReference>
<keyword evidence="10" id="KW-1133">Transmembrane helix</keyword>